<dbReference type="AlphaFoldDB" id="A0A814HHC9"/>
<protein>
    <submittedName>
        <fullName evidence="1">Uncharacterized protein</fullName>
    </submittedName>
</protein>
<accession>A0A814HHC9</accession>
<gene>
    <name evidence="1" type="ORF">GPM918_LOCUS14163</name>
    <name evidence="2" type="ORF">SRO942_LOCUS14159</name>
</gene>
<proteinExistence type="predicted"/>
<reference evidence="1" key="1">
    <citation type="submission" date="2021-02" db="EMBL/GenBank/DDBJ databases">
        <authorList>
            <person name="Nowell W R."/>
        </authorList>
    </citation>
    <scope>NUCLEOTIDE SEQUENCE</scope>
</reference>
<name>A0A814HHC9_9BILA</name>
<sequence>MDEKVFHLVSGKLASTVLAQIHSLVDVLVDVFTEQTSLLAPIKETINITSKETLAFSLYDSKQPEGQQKSTKDLSKESASFLWYQLLVNVLRQQPTRCAGKERYDQLLSKLLSNTKRRKGILKKDIDLLYLFRFFIIDLCKRLEEESQLLPKTDVLTLYRGQKIPNEEFRRLQNSVGALITTNDFFSTSRDINVALAFARQKCDTSGKKTVLEWIQYTKQTTSV</sequence>
<comment type="caution">
    <text evidence="1">The sequence shown here is derived from an EMBL/GenBank/DDBJ whole genome shotgun (WGS) entry which is preliminary data.</text>
</comment>
<dbReference type="SUPFAM" id="SSF56399">
    <property type="entry name" value="ADP-ribosylation"/>
    <property type="match status" value="1"/>
</dbReference>
<dbReference type="Proteomes" id="UP000681722">
    <property type="component" value="Unassembled WGS sequence"/>
</dbReference>
<evidence type="ECO:0000313" key="1">
    <source>
        <dbReference type="EMBL" id="CAF1009040.1"/>
    </source>
</evidence>
<organism evidence="1 3">
    <name type="scientific">Didymodactylos carnosus</name>
    <dbReference type="NCBI Taxonomy" id="1234261"/>
    <lineage>
        <taxon>Eukaryota</taxon>
        <taxon>Metazoa</taxon>
        <taxon>Spiralia</taxon>
        <taxon>Gnathifera</taxon>
        <taxon>Rotifera</taxon>
        <taxon>Eurotatoria</taxon>
        <taxon>Bdelloidea</taxon>
        <taxon>Philodinida</taxon>
        <taxon>Philodinidae</taxon>
        <taxon>Didymodactylos</taxon>
    </lineage>
</organism>
<dbReference type="Proteomes" id="UP000663829">
    <property type="component" value="Unassembled WGS sequence"/>
</dbReference>
<evidence type="ECO:0000313" key="3">
    <source>
        <dbReference type="Proteomes" id="UP000663829"/>
    </source>
</evidence>
<keyword evidence="3" id="KW-1185">Reference proteome</keyword>
<dbReference type="EMBL" id="CAJNOQ010003372">
    <property type="protein sequence ID" value="CAF1009040.1"/>
    <property type="molecule type" value="Genomic_DNA"/>
</dbReference>
<dbReference type="EMBL" id="CAJOBC010003371">
    <property type="protein sequence ID" value="CAF3780107.1"/>
    <property type="molecule type" value="Genomic_DNA"/>
</dbReference>
<evidence type="ECO:0000313" key="2">
    <source>
        <dbReference type="EMBL" id="CAF3780107.1"/>
    </source>
</evidence>
<dbReference type="Gene3D" id="3.90.176.10">
    <property type="entry name" value="Toxin ADP-ribosyltransferase, Chain A, domain 1"/>
    <property type="match status" value="1"/>
</dbReference>